<evidence type="ECO:0000313" key="1">
    <source>
        <dbReference type="EMBL" id="TKW60845.1"/>
    </source>
</evidence>
<gene>
    <name evidence="1" type="ORF">DI628_08125</name>
</gene>
<evidence type="ECO:0000313" key="2">
    <source>
        <dbReference type="Proteomes" id="UP000320948"/>
    </source>
</evidence>
<comment type="caution">
    <text evidence="1">The sequence shown here is derived from an EMBL/GenBank/DDBJ whole genome shotgun (WGS) entry which is preliminary data.</text>
</comment>
<organism evidence="1 2">
    <name type="scientific">Blastochloris viridis</name>
    <name type="common">Rhodopseudomonas viridis</name>
    <dbReference type="NCBI Taxonomy" id="1079"/>
    <lineage>
        <taxon>Bacteria</taxon>
        <taxon>Pseudomonadati</taxon>
        <taxon>Pseudomonadota</taxon>
        <taxon>Alphaproteobacteria</taxon>
        <taxon>Hyphomicrobiales</taxon>
        <taxon>Blastochloridaceae</taxon>
        <taxon>Blastochloris</taxon>
    </lineage>
</organism>
<name>A0A6N4R0A3_BLAVI</name>
<dbReference type="AlphaFoldDB" id="A0A6N4R0A3"/>
<protein>
    <submittedName>
        <fullName evidence="1">Uncharacterized protein</fullName>
    </submittedName>
</protein>
<proteinExistence type="predicted"/>
<dbReference type="EMBL" id="VAFM01000002">
    <property type="protein sequence ID" value="TKW60845.1"/>
    <property type="molecule type" value="Genomic_DNA"/>
</dbReference>
<dbReference type="Proteomes" id="UP000320948">
    <property type="component" value="Unassembled WGS sequence"/>
</dbReference>
<sequence>MNRFVARMLRSRLWLVLAVPMLAGLLLPLAAPQAQEQFFTQSGGRGLQNAKTNARLSKVEGDVDVLNTEMAKVQPHAKAQLGSCPDAGDKLRYTGTNWVCDRETDPTVQGFAKKALPTCSGGSILGVTGGEFSCVQSGFVSNETDPTVQGFAKSPLPNCGSEQVLSASGDSLTCIPDQKGITREQDPLVHSFARTDTNPALPNCATNEMLTMVGGNLLCRVDSVGITQEADPFTAAFARTDIPGYSLAACGSGEILRSVTQDGKVILKCEAAGDALEGALALGDLSDVNTSAQTSGTVLIYNGTEWVAGSEMDPTVPDWAKTTLSSCAAGQVLTYNGTSLTCVNDAGGSADPLTFANLDDVNVSGVADGQFVKYDLTSQKWVPGTVQGFAQNTLPTCTTGQVLTGDGTNLTCVSDAGGASDPLDLVELGDVRVDANTTLSPNNNDFLRYDNGKWKAVQDKLAGLGAGNDGKWCYYDHASGSVVCDRGAPAQCSTGEVLSWNSSTNAFACVAANTALGLGDMALQNSNTVVIHGGAIDGTVIGGTNPAAGTFTNLRVTGNLYVSGSQSIDGVSFANGGLQATGTVSATSFSGDGSQLTGINAGNLEAAGIVGSVQFKGALNEISGSNSIVWNQTNKNLAVAGTVQVAGTGAEACAPGQRGQMRYIDVGGGDFRLQVCKQ</sequence>
<reference evidence="1 2" key="1">
    <citation type="journal article" date="2017" name="Nat. Commun.">
        <title>In situ click chemistry generation of cyclooxygenase-2 inhibitors.</title>
        <authorList>
            <person name="Bhardwaj A."/>
            <person name="Kaur J."/>
            <person name="Wuest M."/>
            <person name="Wuest F."/>
        </authorList>
    </citation>
    <scope>NUCLEOTIDE SEQUENCE [LARGE SCALE GENOMIC DNA]</scope>
    <source>
        <strain evidence="1">S2_018_000_R2_106</strain>
    </source>
</reference>
<accession>A0A6N4R0A3</accession>